<keyword evidence="8 18" id="KW-0812">Transmembrane</keyword>
<comment type="similarity">
    <text evidence="3 18">Belongs to the complex I subunit 2 family.</text>
</comment>
<feature type="transmembrane region" description="Helical" evidence="18">
    <location>
        <begin position="84"/>
        <end position="108"/>
    </location>
</feature>
<dbReference type="GO" id="GO:0006120">
    <property type="term" value="P:mitochondrial electron transport, NADH to ubiquinone"/>
    <property type="evidence" value="ECO:0007669"/>
    <property type="project" value="InterPro"/>
</dbReference>
<evidence type="ECO:0000256" key="1">
    <source>
        <dbReference type="ARBA" id="ARBA00003257"/>
    </source>
</evidence>
<evidence type="ECO:0000313" key="20">
    <source>
        <dbReference type="EMBL" id="ALO70910.1"/>
    </source>
</evidence>
<geneLocation type="mitochondrion" evidence="20"/>
<dbReference type="PANTHER" id="PTHR46552:SF1">
    <property type="entry name" value="NADH-UBIQUINONE OXIDOREDUCTASE CHAIN 2"/>
    <property type="match status" value="1"/>
</dbReference>
<comment type="function">
    <text evidence="1">Core subunit of the mitochondrial membrane respiratory chain NADH dehydrogenase (Complex I) that is believed to belong to the minimal assembly required for catalysis. Complex I functions in the transfer of electrons from NADH to the respiratory chain. The immediate electron acceptor for the enzyme is believed to be ubiquinone.</text>
</comment>
<dbReference type="EC" id="7.1.1.2" evidence="4 18"/>
<feature type="domain" description="NADH:quinone oxidoreductase/Mrp antiporter transmembrane" evidence="19">
    <location>
        <begin position="17"/>
        <end position="276"/>
    </location>
</feature>
<keyword evidence="7 18" id="KW-0679">Respiratory chain</keyword>
<feature type="transmembrane region" description="Helical" evidence="18">
    <location>
        <begin position="128"/>
        <end position="154"/>
    </location>
</feature>
<keyword evidence="16 18" id="KW-0472">Membrane</keyword>
<keyword evidence="10 18" id="KW-1278">Translocase</keyword>
<evidence type="ECO:0000256" key="3">
    <source>
        <dbReference type="ARBA" id="ARBA00007012"/>
    </source>
</evidence>
<evidence type="ECO:0000256" key="10">
    <source>
        <dbReference type="ARBA" id="ARBA00022967"/>
    </source>
</evidence>
<evidence type="ECO:0000256" key="13">
    <source>
        <dbReference type="ARBA" id="ARBA00023027"/>
    </source>
</evidence>
<gene>
    <name evidence="20" type="primary">nad2</name>
</gene>
<comment type="subcellular location">
    <subcellularLocation>
        <location evidence="2 18">Mitochondrion inner membrane</location>
        <topology evidence="2 18">Multi-pass membrane protein</topology>
    </subcellularLocation>
</comment>
<sequence>MLFFSTLLIGTLITISSYSWMGMWMGLEINLLSIIPLMNNKFNLFSSETSVKYFIVQALASTTLMFSIIFMSMNFSPWNSFMNLNLLMIFNSSLLMKMGAAPFHFWFPEVIEGLNWFNSFILLTWQKIAPMMLIITNSTLFMTIIIITSTMISGIMGMNQTSIRKILAYSSINHISWMIATLMFFKTLWLIYFTIYSIISMNLILIFNKFNIFYFKQIFNFIKSPLMKLFFTLNFFSLGGLPPFLGFFPKWLTIQFMINNNLMITAFFMILMTLLTLFFYIRITFTALTFKISNQKFKINENINLFYIWSSNFMTIFSLILITLMINLT</sequence>
<dbReference type="InterPro" id="IPR050175">
    <property type="entry name" value="Complex_I_Subunit_2"/>
</dbReference>
<evidence type="ECO:0000256" key="2">
    <source>
        <dbReference type="ARBA" id="ARBA00004448"/>
    </source>
</evidence>
<dbReference type="AlphaFoldDB" id="A0A0S2M890"/>
<keyword evidence="15 18" id="KW-0496">Mitochondrion</keyword>
<evidence type="ECO:0000256" key="8">
    <source>
        <dbReference type="ARBA" id="ARBA00022692"/>
    </source>
</evidence>
<keyword evidence="13 18" id="KW-0520">NAD</keyword>
<dbReference type="PRINTS" id="PR01436">
    <property type="entry name" value="NADHDHGNASE2"/>
</dbReference>
<evidence type="ECO:0000256" key="4">
    <source>
        <dbReference type="ARBA" id="ARBA00012944"/>
    </source>
</evidence>
<dbReference type="GO" id="GO:0005743">
    <property type="term" value="C:mitochondrial inner membrane"/>
    <property type="evidence" value="ECO:0007669"/>
    <property type="project" value="UniProtKB-SubCell"/>
</dbReference>
<evidence type="ECO:0000256" key="15">
    <source>
        <dbReference type="ARBA" id="ARBA00023128"/>
    </source>
</evidence>
<reference evidence="20" key="1">
    <citation type="submission" date="2015-09" db="EMBL/GenBank/DDBJ databases">
        <title>Staphyliniformia phylogenetics from de novo mitogenomic assemblies.</title>
        <authorList>
            <person name="Favreau E.A."/>
            <person name="Linard B."/>
            <person name="Vogler A.P."/>
        </authorList>
    </citation>
    <scope>NUCLEOTIDE SEQUENCE</scope>
</reference>
<dbReference type="InterPro" id="IPR003917">
    <property type="entry name" value="NADH_UbQ_OxRdtase_chain2"/>
</dbReference>
<keyword evidence="11 18" id="KW-0249">Electron transport</keyword>
<evidence type="ECO:0000256" key="14">
    <source>
        <dbReference type="ARBA" id="ARBA00023075"/>
    </source>
</evidence>
<evidence type="ECO:0000256" key="7">
    <source>
        <dbReference type="ARBA" id="ARBA00022660"/>
    </source>
</evidence>
<feature type="transmembrane region" description="Helical" evidence="18">
    <location>
        <begin position="190"/>
        <end position="208"/>
    </location>
</feature>
<keyword evidence="12 18" id="KW-1133">Transmembrane helix</keyword>
<dbReference type="GO" id="GO:0008137">
    <property type="term" value="F:NADH dehydrogenase (ubiquinone) activity"/>
    <property type="evidence" value="ECO:0007669"/>
    <property type="project" value="UniProtKB-EC"/>
</dbReference>
<organism evidence="20">
    <name type="scientific">Sciodrepoides watsoni</name>
    <dbReference type="NCBI Taxonomy" id="651990"/>
    <lineage>
        <taxon>Eukaryota</taxon>
        <taxon>Metazoa</taxon>
        <taxon>Ecdysozoa</taxon>
        <taxon>Arthropoda</taxon>
        <taxon>Hexapoda</taxon>
        <taxon>Insecta</taxon>
        <taxon>Pterygota</taxon>
        <taxon>Neoptera</taxon>
        <taxon>Endopterygota</taxon>
        <taxon>Coleoptera</taxon>
        <taxon>Polyphaga</taxon>
        <taxon>Staphyliniformia</taxon>
        <taxon>Leiodidae</taxon>
        <taxon>Cholevinae</taxon>
        <taxon>Sciodrepoides</taxon>
    </lineage>
</organism>
<comment type="catalytic activity">
    <reaction evidence="17 18">
        <text>a ubiquinone + NADH + 5 H(+)(in) = a ubiquinol + NAD(+) + 4 H(+)(out)</text>
        <dbReference type="Rhea" id="RHEA:29091"/>
        <dbReference type="Rhea" id="RHEA-COMP:9565"/>
        <dbReference type="Rhea" id="RHEA-COMP:9566"/>
        <dbReference type="ChEBI" id="CHEBI:15378"/>
        <dbReference type="ChEBI" id="CHEBI:16389"/>
        <dbReference type="ChEBI" id="CHEBI:17976"/>
        <dbReference type="ChEBI" id="CHEBI:57540"/>
        <dbReference type="ChEBI" id="CHEBI:57945"/>
        <dbReference type="EC" id="7.1.1.2"/>
    </reaction>
</comment>
<dbReference type="Pfam" id="PF00361">
    <property type="entry name" value="Proton_antipo_M"/>
    <property type="match status" value="1"/>
</dbReference>
<name>A0A0S2M890_9COLE</name>
<feature type="transmembrane region" description="Helical" evidence="18">
    <location>
        <begin position="166"/>
        <end position="184"/>
    </location>
</feature>
<evidence type="ECO:0000256" key="11">
    <source>
        <dbReference type="ARBA" id="ARBA00022982"/>
    </source>
</evidence>
<keyword evidence="9 18" id="KW-0999">Mitochondrion inner membrane</keyword>
<evidence type="ECO:0000256" key="5">
    <source>
        <dbReference type="ARBA" id="ARBA00021008"/>
    </source>
</evidence>
<feature type="transmembrane region" description="Helical" evidence="18">
    <location>
        <begin position="304"/>
        <end position="326"/>
    </location>
</feature>
<feature type="transmembrane region" description="Helical" evidence="18">
    <location>
        <begin position="261"/>
        <end position="283"/>
    </location>
</feature>
<proteinExistence type="inferred from homology"/>
<evidence type="ECO:0000256" key="9">
    <source>
        <dbReference type="ARBA" id="ARBA00022792"/>
    </source>
</evidence>
<accession>A0A0S2M890</accession>
<dbReference type="InterPro" id="IPR001750">
    <property type="entry name" value="ND/Mrp_TM"/>
</dbReference>
<feature type="transmembrane region" description="Helical" evidence="18">
    <location>
        <begin position="229"/>
        <end position="249"/>
    </location>
</feature>
<evidence type="ECO:0000259" key="19">
    <source>
        <dbReference type="Pfam" id="PF00361"/>
    </source>
</evidence>
<evidence type="ECO:0000256" key="16">
    <source>
        <dbReference type="ARBA" id="ARBA00023136"/>
    </source>
</evidence>
<evidence type="ECO:0000256" key="18">
    <source>
        <dbReference type="RuleBase" id="RU003403"/>
    </source>
</evidence>
<keyword evidence="14 18" id="KW-0830">Ubiquinone</keyword>
<protein>
    <recommendedName>
        <fullName evidence="5 18">NADH-ubiquinone oxidoreductase chain 2</fullName>
        <ecNumber evidence="4 18">7.1.1.2</ecNumber>
    </recommendedName>
</protein>
<dbReference type="EMBL" id="KT780675">
    <property type="protein sequence ID" value="ALO70910.1"/>
    <property type="molecule type" value="Genomic_DNA"/>
</dbReference>
<evidence type="ECO:0000256" key="6">
    <source>
        <dbReference type="ARBA" id="ARBA00022448"/>
    </source>
</evidence>
<comment type="function">
    <text evidence="18">Core subunit of the mitochondrial membrane respiratory chain NADH dehydrogenase (Complex I) which catalyzes electron transfer from NADH through the respiratory chain, using ubiquinone as an electron acceptor. Essential for the catalytic activity and assembly of complex I.</text>
</comment>
<evidence type="ECO:0000256" key="12">
    <source>
        <dbReference type="ARBA" id="ARBA00022989"/>
    </source>
</evidence>
<evidence type="ECO:0000256" key="17">
    <source>
        <dbReference type="ARBA" id="ARBA00049551"/>
    </source>
</evidence>
<keyword evidence="6" id="KW-0813">Transport</keyword>
<dbReference type="PANTHER" id="PTHR46552">
    <property type="entry name" value="NADH-UBIQUINONE OXIDOREDUCTASE CHAIN 2"/>
    <property type="match status" value="1"/>
</dbReference>
<feature type="transmembrane region" description="Helical" evidence="18">
    <location>
        <begin position="53"/>
        <end position="72"/>
    </location>
</feature>